<organism evidence="1 2">
    <name type="scientific">Nitrosococcus watsoni (strain C-113)</name>
    <dbReference type="NCBI Taxonomy" id="105559"/>
    <lineage>
        <taxon>Bacteria</taxon>
        <taxon>Pseudomonadati</taxon>
        <taxon>Pseudomonadota</taxon>
        <taxon>Gammaproteobacteria</taxon>
        <taxon>Chromatiales</taxon>
        <taxon>Chromatiaceae</taxon>
        <taxon>Nitrosococcus</taxon>
    </lineage>
</organism>
<accession>D8K6X3</accession>
<dbReference type="AlphaFoldDB" id="D8K6X3"/>
<name>D8K6X3_NITWC</name>
<sequence>MAHVFWQRLNSEELLLDAKAVGLFKLYFEDLGQQLAGGLKR</sequence>
<dbReference type="Proteomes" id="UP000000393">
    <property type="component" value="Chromosome"/>
</dbReference>
<dbReference type="RefSeq" id="WP_013220742.1">
    <property type="nucleotide sequence ID" value="NC_014315.1"/>
</dbReference>
<evidence type="ECO:0000313" key="2">
    <source>
        <dbReference type="Proteomes" id="UP000000393"/>
    </source>
</evidence>
<dbReference type="KEGG" id="nwa:Nwat_1789"/>
<proteinExistence type="predicted"/>
<dbReference type="HOGENOM" id="CLU_3273435_0_0_6"/>
<evidence type="ECO:0000313" key="1">
    <source>
        <dbReference type="EMBL" id="ADJ28650.1"/>
    </source>
</evidence>
<reference evidence="1 2" key="1">
    <citation type="submission" date="2010-06" db="EMBL/GenBank/DDBJ databases">
        <title>Complete sequence of chromosome of Nitrosococcus watsoni C-113.</title>
        <authorList>
            <consortium name="US DOE Joint Genome Institute"/>
            <person name="Lucas S."/>
            <person name="Copeland A."/>
            <person name="Lapidus A."/>
            <person name="Cheng J.-F."/>
            <person name="Bruce D."/>
            <person name="Goodwin L."/>
            <person name="Pitluck S."/>
            <person name="Malfatti S.A."/>
            <person name="Chain P.S.G."/>
            <person name="Land M."/>
            <person name="Hauser L."/>
            <person name="Kyrpides N."/>
            <person name="Ivanova N."/>
            <person name="Cambell M.A."/>
            <person name="Heidelberg J.F."/>
            <person name="Klotz M.G."/>
            <person name="Woyke T."/>
        </authorList>
    </citation>
    <scope>NUCLEOTIDE SEQUENCE [LARGE SCALE GENOMIC DNA]</scope>
    <source>
        <strain evidence="1 2">C-113</strain>
    </source>
</reference>
<dbReference type="EMBL" id="CP002086">
    <property type="protein sequence ID" value="ADJ28650.1"/>
    <property type="molecule type" value="Genomic_DNA"/>
</dbReference>
<protein>
    <submittedName>
        <fullName evidence="1">Uncharacterized protein</fullName>
    </submittedName>
</protein>
<gene>
    <name evidence="1" type="ordered locus">Nwat_1789</name>
</gene>
<keyword evidence="2" id="KW-1185">Reference proteome</keyword>